<feature type="transmembrane region" description="Helical" evidence="1">
    <location>
        <begin position="190"/>
        <end position="218"/>
    </location>
</feature>
<comment type="caution">
    <text evidence="2">The sequence shown here is derived from an EMBL/GenBank/DDBJ whole genome shotgun (WGS) entry which is preliminary data.</text>
</comment>
<dbReference type="OrthoDB" id="9791166at2"/>
<dbReference type="Proteomes" id="UP000233293">
    <property type="component" value="Unassembled WGS sequence"/>
</dbReference>
<keyword evidence="1" id="KW-1133">Transmembrane helix</keyword>
<name>A0A2N3PYY8_9PROT</name>
<feature type="transmembrane region" description="Helical" evidence="1">
    <location>
        <begin position="149"/>
        <end position="169"/>
    </location>
</feature>
<dbReference type="PANTHER" id="PTHR34219:SF3">
    <property type="entry name" value="BLL7967 PROTEIN"/>
    <property type="match status" value="1"/>
</dbReference>
<proteinExistence type="predicted"/>
<evidence type="ECO:0000313" key="2">
    <source>
        <dbReference type="EMBL" id="PKU25626.1"/>
    </source>
</evidence>
<organism evidence="2 3">
    <name type="scientific">Telmatospirillum siberiense</name>
    <dbReference type="NCBI Taxonomy" id="382514"/>
    <lineage>
        <taxon>Bacteria</taxon>
        <taxon>Pseudomonadati</taxon>
        <taxon>Pseudomonadota</taxon>
        <taxon>Alphaproteobacteria</taxon>
        <taxon>Rhodospirillales</taxon>
        <taxon>Rhodospirillaceae</taxon>
        <taxon>Telmatospirillum</taxon>
    </lineage>
</organism>
<keyword evidence="3" id="KW-1185">Reference proteome</keyword>
<evidence type="ECO:0000256" key="1">
    <source>
        <dbReference type="SAM" id="Phobius"/>
    </source>
</evidence>
<accession>A0A2N3PYY8</accession>
<dbReference type="Pfam" id="PF03929">
    <property type="entry name" value="PepSY_TM"/>
    <property type="match status" value="1"/>
</dbReference>
<protein>
    <submittedName>
        <fullName evidence="2">PepSY domain-containing protein</fullName>
    </submittedName>
</protein>
<keyword evidence="1" id="KW-0812">Transmembrane</keyword>
<feature type="transmembrane region" description="Helical" evidence="1">
    <location>
        <begin position="342"/>
        <end position="367"/>
    </location>
</feature>
<dbReference type="InterPro" id="IPR005625">
    <property type="entry name" value="PepSY-ass_TM"/>
</dbReference>
<reference evidence="3" key="1">
    <citation type="submission" date="2017-12" db="EMBL/GenBank/DDBJ databases">
        <title>Draft genome sequence of Telmatospirillum siberiense 26-4b1T, an acidotolerant peatland alphaproteobacterium potentially involved in sulfur cycling.</title>
        <authorList>
            <person name="Hausmann B."/>
            <person name="Pjevac P."/>
            <person name="Schreck K."/>
            <person name="Herbold C.W."/>
            <person name="Daims H."/>
            <person name="Wagner M."/>
            <person name="Pester M."/>
            <person name="Loy A."/>
        </authorList>
    </citation>
    <scope>NUCLEOTIDE SEQUENCE [LARGE SCALE GENOMIC DNA]</scope>
    <source>
        <strain evidence="3">26-4b1</strain>
    </source>
</reference>
<dbReference type="AlphaFoldDB" id="A0A2N3PYY8"/>
<dbReference type="EMBL" id="PIUM01000004">
    <property type="protein sequence ID" value="PKU25626.1"/>
    <property type="molecule type" value="Genomic_DNA"/>
</dbReference>
<keyword evidence="1" id="KW-0472">Membrane</keyword>
<feature type="transmembrane region" description="Helical" evidence="1">
    <location>
        <begin position="20"/>
        <end position="43"/>
    </location>
</feature>
<sequence>MTDRSFRTISWRRIVGEIHLWAGLLLCLPLILLGVTGTILVGADHLGGPVKDPARQTAGAAVHSVGEIIEAARAAAPDGFIASLYAAPPEPGEPASIRLQSAAGRGTPPIRMEIDGATLTPVTRPEGTALRWLHMLHANLLMGEDGRHIVGWFGLVMLTLGISGLINWWPRRNRWRAALTMRRGLRGAAFHRALHGVVGIWTLIVFLAVGFSGVALAFPQTMRDLVDVFSPARDLRALAGAIRVQPIPGSRPITVDEAITLAMTAIPDGRLASVALPLRPDQPFRIGLLPSGGLQGSPQIGVFIDPWRRDVVTVLDPRDFSAGESLLAWQHALHSARGLGGAWTTLVFLSGGLPLLFSVTGVALWWIKRAKKTAR</sequence>
<gene>
    <name evidence="2" type="ORF">CWS72_06095</name>
</gene>
<dbReference type="PANTHER" id="PTHR34219">
    <property type="entry name" value="IRON-REGULATED INNER MEMBRANE PROTEIN-RELATED"/>
    <property type="match status" value="1"/>
</dbReference>
<evidence type="ECO:0000313" key="3">
    <source>
        <dbReference type="Proteomes" id="UP000233293"/>
    </source>
</evidence>
<dbReference type="RefSeq" id="WP_101249681.1">
    <property type="nucleotide sequence ID" value="NZ_PIUM01000004.1"/>
</dbReference>